<evidence type="ECO:0000256" key="1">
    <source>
        <dbReference type="ARBA" id="ARBA00004651"/>
    </source>
</evidence>
<feature type="transmembrane region" description="Helical" evidence="12">
    <location>
        <begin position="247"/>
        <end position="265"/>
    </location>
</feature>
<feature type="transmembrane region" description="Helical" evidence="12">
    <location>
        <begin position="601"/>
        <end position="623"/>
    </location>
</feature>
<dbReference type="CDD" id="cd11492">
    <property type="entry name" value="SLC5sbd_NIS-SMVT"/>
    <property type="match status" value="1"/>
</dbReference>
<keyword evidence="8" id="KW-0406">Ion transport</keyword>
<evidence type="ECO:0000313" key="14">
    <source>
        <dbReference type="EMBL" id="SPP84877.1"/>
    </source>
</evidence>
<evidence type="ECO:0000256" key="3">
    <source>
        <dbReference type="ARBA" id="ARBA00022448"/>
    </source>
</evidence>
<keyword evidence="4" id="KW-1003">Cell membrane</keyword>
<evidence type="ECO:0000256" key="8">
    <source>
        <dbReference type="ARBA" id="ARBA00023065"/>
    </source>
</evidence>
<dbReference type="STRING" id="7266.A0A3B0JRX9"/>
<reference evidence="15" key="1">
    <citation type="submission" date="2018-01" db="EMBL/GenBank/DDBJ databases">
        <authorList>
            <person name="Alioto T."/>
            <person name="Alioto T."/>
        </authorList>
    </citation>
    <scope>NUCLEOTIDE SEQUENCE [LARGE SCALE GENOMIC DNA]</scope>
</reference>
<evidence type="ECO:0000256" key="10">
    <source>
        <dbReference type="ARBA" id="ARBA00023201"/>
    </source>
</evidence>
<evidence type="ECO:0000256" key="4">
    <source>
        <dbReference type="ARBA" id="ARBA00022475"/>
    </source>
</evidence>
<sequence length="704" mass="76087">MFATQDTILKLLTLCALAHSITAYALQEKSPAGAKGSAALDPSHKYLIVRGESPASVSQEHVDFDNAATLLLQAYKSQQTTAPDGLEECSAPSHKPTFSGYDYVILLGMLVISLGIGIFYGFFQKGGSSSNEFLLGSEMNIFPVTLSLTTSFITAIELLGNPSEMYFQGTQFVLIVIPMVLVIPVAVKIFYPIYFKMELTSCYEYLGIRFGKEIRILGAVLYVIQMCFYTAVAVLAPAIALSKATGLDTKIAVILIYVVCVFYSSQGGMKAVVIADTFQAAVLAVSLVLIVGLGSYYSGTPIQVFQKAAQLNRLEFFNIDPNPTTRHTVWSVVIGGFFYWTSLFCTNQASVQKCMSLKSLKLAKIALGFAILGLIVVFLLNFYTGLMVFNHYADCDPLTAGRISATDQLLPFYVINTYEHIYSIAGIFVAGIFAASLGTVASALNSLSAVTCEDLLVNGMNIKISPEKGATYAKWMSLGYGIGSFGLVFIVEHLGGVLQATLTLNGLIGGVTLGLFVLGIACKQANTKGAFYGGLLSLALVIFVGVVAQIASVESPPLPTSIEHCDCHVNVTNILEDLLTESMNPIKQEGFTSWPIFRLSYMWYSMIGCLLTVFLGWFFSLIIDFNQRRNVLKITGKGGIDNEGVSEEVFKSDDSQVQYTTNSTITTTTTTSTAAVDPIPATTTTKETAGIQGHVNHAIRIDDE</sequence>
<comment type="similarity">
    <text evidence="2 11">Belongs to the sodium:solute symporter (SSF) (TC 2.A.21) family.</text>
</comment>
<gene>
    <name evidence="14" type="ORF">DGUA_6G014726</name>
</gene>
<evidence type="ECO:0000256" key="11">
    <source>
        <dbReference type="RuleBase" id="RU362091"/>
    </source>
</evidence>
<protein>
    <submittedName>
        <fullName evidence="14">Blast:Sodium-coupled monocarboxylate transporter 1</fullName>
    </submittedName>
</protein>
<evidence type="ECO:0000256" key="9">
    <source>
        <dbReference type="ARBA" id="ARBA00023136"/>
    </source>
</evidence>
<evidence type="ECO:0000256" key="7">
    <source>
        <dbReference type="ARBA" id="ARBA00023053"/>
    </source>
</evidence>
<name>A0A3B0JRX9_DROGU</name>
<dbReference type="InterPro" id="IPR051163">
    <property type="entry name" value="Sodium:Solute_Symporter_SSF"/>
</dbReference>
<feature type="transmembrane region" description="Helical" evidence="12">
    <location>
        <begin position="135"/>
        <end position="160"/>
    </location>
</feature>
<keyword evidence="7" id="KW-0915">Sodium</keyword>
<keyword evidence="6 12" id="KW-1133">Transmembrane helix</keyword>
<dbReference type="OrthoDB" id="6132759at2759"/>
<accession>A0A3B0JRX9</accession>
<comment type="subcellular location">
    <subcellularLocation>
        <location evidence="1">Cell membrane</location>
        <topology evidence="1">Multi-pass membrane protein</topology>
    </subcellularLocation>
</comment>
<dbReference type="OMA" id="TYEHIYS"/>
<feature type="transmembrane region" description="Helical" evidence="12">
    <location>
        <begin position="365"/>
        <end position="383"/>
    </location>
</feature>
<keyword evidence="15" id="KW-1185">Reference proteome</keyword>
<keyword evidence="5 12" id="KW-0812">Transmembrane</keyword>
<feature type="transmembrane region" description="Helical" evidence="12">
    <location>
        <begin position="421"/>
        <end position="451"/>
    </location>
</feature>
<feature type="transmembrane region" description="Helical" evidence="12">
    <location>
        <begin position="497"/>
        <end position="518"/>
    </location>
</feature>
<dbReference type="PANTHER" id="PTHR42985">
    <property type="entry name" value="SODIUM-COUPLED MONOCARBOXYLATE TRANSPORTER"/>
    <property type="match status" value="1"/>
</dbReference>
<feature type="signal peptide" evidence="13">
    <location>
        <begin position="1"/>
        <end position="23"/>
    </location>
</feature>
<dbReference type="InterPro" id="IPR001734">
    <property type="entry name" value="Na/solute_symporter"/>
</dbReference>
<dbReference type="Pfam" id="PF00474">
    <property type="entry name" value="SSF"/>
    <property type="match status" value="1"/>
</dbReference>
<feature type="transmembrane region" description="Helical" evidence="12">
    <location>
        <begin position="103"/>
        <end position="123"/>
    </location>
</feature>
<keyword evidence="13" id="KW-0732">Signal</keyword>
<dbReference type="Proteomes" id="UP000268350">
    <property type="component" value="Unassembled WGS sequence"/>
</dbReference>
<dbReference type="AlphaFoldDB" id="A0A3B0JRX9"/>
<evidence type="ECO:0000256" key="12">
    <source>
        <dbReference type="SAM" id="Phobius"/>
    </source>
</evidence>
<dbReference type="GO" id="GO:0015293">
    <property type="term" value="F:symporter activity"/>
    <property type="evidence" value="ECO:0007669"/>
    <property type="project" value="TreeGrafter"/>
</dbReference>
<evidence type="ECO:0000256" key="13">
    <source>
        <dbReference type="SAM" id="SignalP"/>
    </source>
</evidence>
<keyword evidence="10" id="KW-0739">Sodium transport</keyword>
<feature type="transmembrane region" description="Helical" evidence="12">
    <location>
        <begin position="327"/>
        <end position="345"/>
    </location>
</feature>
<feature type="transmembrane region" description="Helical" evidence="12">
    <location>
        <begin position="172"/>
        <end position="195"/>
    </location>
</feature>
<organism evidence="14 15">
    <name type="scientific">Drosophila guanche</name>
    <name type="common">Fruit fly</name>
    <dbReference type="NCBI Taxonomy" id="7266"/>
    <lineage>
        <taxon>Eukaryota</taxon>
        <taxon>Metazoa</taxon>
        <taxon>Ecdysozoa</taxon>
        <taxon>Arthropoda</taxon>
        <taxon>Hexapoda</taxon>
        <taxon>Insecta</taxon>
        <taxon>Pterygota</taxon>
        <taxon>Neoptera</taxon>
        <taxon>Endopterygota</taxon>
        <taxon>Diptera</taxon>
        <taxon>Brachycera</taxon>
        <taxon>Muscomorpha</taxon>
        <taxon>Ephydroidea</taxon>
        <taxon>Drosophilidae</taxon>
        <taxon>Drosophila</taxon>
        <taxon>Sophophora</taxon>
    </lineage>
</organism>
<dbReference type="GO" id="GO:0006814">
    <property type="term" value="P:sodium ion transport"/>
    <property type="evidence" value="ECO:0007669"/>
    <property type="project" value="UniProtKB-KW"/>
</dbReference>
<proteinExistence type="inferred from homology"/>
<feature type="transmembrane region" description="Helical" evidence="12">
    <location>
        <begin position="216"/>
        <end position="241"/>
    </location>
</feature>
<dbReference type="EMBL" id="OUUW01000009">
    <property type="protein sequence ID" value="SPP84877.1"/>
    <property type="molecule type" value="Genomic_DNA"/>
</dbReference>
<evidence type="ECO:0000256" key="2">
    <source>
        <dbReference type="ARBA" id="ARBA00006434"/>
    </source>
</evidence>
<dbReference type="NCBIfam" id="TIGR00813">
    <property type="entry name" value="sss"/>
    <property type="match status" value="1"/>
</dbReference>
<dbReference type="GO" id="GO:0005886">
    <property type="term" value="C:plasma membrane"/>
    <property type="evidence" value="ECO:0007669"/>
    <property type="project" value="UniProtKB-SubCell"/>
</dbReference>
<dbReference type="Gene3D" id="1.20.1730.10">
    <property type="entry name" value="Sodium/glucose cotransporter"/>
    <property type="match status" value="1"/>
</dbReference>
<dbReference type="PROSITE" id="PS50283">
    <property type="entry name" value="NA_SOLUT_SYMP_3"/>
    <property type="match status" value="1"/>
</dbReference>
<dbReference type="InterPro" id="IPR038377">
    <property type="entry name" value="Na/Glc_symporter_sf"/>
</dbReference>
<evidence type="ECO:0000256" key="6">
    <source>
        <dbReference type="ARBA" id="ARBA00022989"/>
    </source>
</evidence>
<evidence type="ECO:0000313" key="15">
    <source>
        <dbReference type="Proteomes" id="UP000268350"/>
    </source>
</evidence>
<feature type="transmembrane region" description="Helical" evidence="12">
    <location>
        <begin position="530"/>
        <end position="551"/>
    </location>
</feature>
<feature type="chain" id="PRO_5017380234" evidence="13">
    <location>
        <begin position="24"/>
        <end position="704"/>
    </location>
</feature>
<keyword evidence="9 12" id="KW-0472">Membrane</keyword>
<evidence type="ECO:0000256" key="5">
    <source>
        <dbReference type="ARBA" id="ARBA00022692"/>
    </source>
</evidence>
<dbReference type="PANTHER" id="PTHR42985:SF39">
    <property type="entry name" value="GH10366P"/>
    <property type="match status" value="1"/>
</dbReference>
<feature type="transmembrane region" description="Helical" evidence="12">
    <location>
        <begin position="277"/>
        <end position="297"/>
    </location>
</feature>
<keyword evidence="3" id="KW-0813">Transport</keyword>
<feature type="transmembrane region" description="Helical" evidence="12">
    <location>
        <begin position="472"/>
        <end position="491"/>
    </location>
</feature>